<dbReference type="AlphaFoldDB" id="A0ABC9IRY3"/>
<evidence type="ECO:0000313" key="2">
    <source>
        <dbReference type="Proteomes" id="UP000018979"/>
    </source>
</evidence>
<reference evidence="1 2" key="1">
    <citation type="submission" date="2013-06" db="EMBL/GenBank/DDBJ databases">
        <authorList>
            <person name="Aslett M."/>
        </authorList>
    </citation>
    <scope>NUCLEOTIDE SEQUENCE [LARGE SCALE GENOMIC DNA]</scope>
    <source>
        <strain evidence="1 2">Db11</strain>
    </source>
</reference>
<name>A0ABC9IRY3_SERMA</name>
<dbReference type="KEGG" id="smac:SMDB11_4570"/>
<dbReference type="EMBL" id="HG326223">
    <property type="protein sequence ID" value="CDG15130.1"/>
    <property type="molecule type" value="Genomic_DNA"/>
</dbReference>
<gene>
    <name evidence="1" type="ORF">SMDB11_4570</name>
</gene>
<accession>A0ABC9IRY3</accession>
<reference evidence="1 2" key="3">
    <citation type="journal article" date="2014" name="Genome Biol. Evol.">
        <title>Genome evolution and plasticity of Serratia marcescens, an important multidrug-resistant nosocomial pathogen.</title>
        <authorList>
            <person name="Iguchi A."/>
            <person name="Nagaya Y."/>
            <person name="Pradel E."/>
            <person name="Ooka T."/>
            <person name="Ogura Y."/>
            <person name="Katsura K."/>
            <person name="Kurokawa K."/>
            <person name="Oshima K."/>
            <person name="Hattori M."/>
            <person name="Parkhill J."/>
            <person name="Sebaihia M."/>
            <person name="Coulthurst S.J."/>
            <person name="Gotoh N."/>
            <person name="Thomson N.R."/>
            <person name="Ewbank J.J."/>
            <person name="Hayashi T."/>
        </authorList>
    </citation>
    <scope>NUCLEOTIDE SEQUENCE [LARGE SCALE GENOMIC DNA]</scope>
    <source>
        <strain evidence="1 2">Db11</strain>
    </source>
</reference>
<dbReference type="Proteomes" id="UP000018979">
    <property type="component" value="Chromosome I"/>
</dbReference>
<evidence type="ECO:0000313" key="1">
    <source>
        <dbReference type="EMBL" id="CDG15130.1"/>
    </source>
</evidence>
<proteinExistence type="predicted"/>
<sequence>MHKGRYMQTLKSRLETVVHCFENDFRGFKIKSSKADAMKWLMRFNLPYTVREAEPGKYLLLNREYKPLGFMAEAGGHGAEHAVYEDHLLPGAPGLLDNDIYFYNDASTPWGSAKNWTAYQKAVLTFLEKLPG</sequence>
<organism evidence="1 2">
    <name type="scientific">Serratia marcescens subsp. marcescens Db11</name>
    <dbReference type="NCBI Taxonomy" id="273526"/>
    <lineage>
        <taxon>Bacteria</taxon>
        <taxon>Pseudomonadati</taxon>
        <taxon>Pseudomonadota</taxon>
        <taxon>Gammaproteobacteria</taxon>
        <taxon>Enterobacterales</taxon>
        <taxon>Yersiniaceae</taxon>
        <taxon>Serratia</taxon>
    </lineage>
</organism>
<reference evidence="2" key="2">
    <citation type="submission" date="2013-11" db="EMBL/GenBank/DDBJ databases">
        <title>Genome sequences of clinical and environmental isolates of Serratia marcescens.</title>
        <authorList>
            <person name="Iguchi A."/>
            <person name="Komatsu H."/>
            <person name="Nagaya Y."/>
            <person name="Ogura Y."/>
            <person name="Katsura K."/>
            <person name="Kurokawa K."/>
            <person name="Ooka T."/>
            <person name="Hattori M."/>
            <person name="Gotoh N."/>
            <person name="Thomson N."/>
            <person name="Hayashi T."/>
        </authorList>
    </citation>
    <scope>NUCLEOTIDE SEQUENCE [LARGE SCALE GENOMIC DNA]</scope>
    <source>
        <strain evidence="2">Db11</strain>
    </source>
</reference>
<protein>
    <submittedName>
        <fullName evidence="1">Plasmid-related protein</fullName>
    </submittedName>
</protein>